<dbReference type="Proteomes" id="UP000315750">
    <property type="component" value="Chromosome"/>
</dbReference>
<dbReference type="GO" id="GO:0016829">
    <property type="term" value="F:lyase activity"/>
    <property type="evidence" value="ECO:0007669"/>
    <property type="project" value="UniProtKB-KW"/>
</dbReference>
<dbReference type="InterPro" id="IPR004155">
    <property type="entry name" value="PBS_lyase_HEAT"/>
</dbReference>
<dbReference type="Gene3D" id="1.25.10.10">
    <property type="entry name" value="Leucine-rich Repeat Variant"/>
    <property type="match status" value="1"/>
</dbReference>
<keyword evidence="2" id="KW-1185">Reference proteome</keyword>
<proteinExistence type="predicted"/>
<dbReference type="OrthoDB" id="277499at2"/>
<reference evidence="1 2" key="1">
    <citation type="submission" date="2019-02" db="EMBL/GenBank/DDBJ databases">
        <title>Deep-cultivation of Planctomycetes and their phenomic and genomic characterization uncovers novel biology.</title>
        <authorList>
            <person name="Wiegand S."/>
            <person name="Jogler M."/>
            <person name="Boedeker C."/>
            <person name="Pinto D."/>
            <person name="Vollmers J."/>
            <person name="Rivas-Marin E."/>
            <person name="Kohn T."/>
            <person name="Peeters S.H."/>
            <person name="Heuer A."/>
            <person name="Rast P."/>
            <person name="Oberbeckmann S."/>
            <person name="Bunk B."/>
            <person name="Jeske O."/>
            <person name="Meyerdierks A."/>
            <person name="Storesund J.E."/>
            <person name="Kallscheuer N."/>
            <person name="Luecker S."/>
            <person name="Lage O.M."/>
            <person name="Pohl T."/>
            <person name="Merkel B.J."/>
            <person name="Hornburger P."/>
            <person name="Mueller R.-W."/>
            <person name="Bruemmer F."/>
            <person name="Labrenz M."/>
            <person name="Spormann A.M."/>
            <person name="Op den Camp H."/>
            <person name="Overmann J."/>
            <person name="Amann R."/>
            <person name="Jetten M.S.M."/>
            <person name="Mascher T."/>
            <person name="Medema M.H."/>
            <person name="Devos D.P."/>
            <person name="Kaster A.-K."/>
            <person name="Ovreas L."/>
            <person name="Rohde M."/>
            <person name="Galperin M.Y."/>
            <person name="Jogler C."/>
        </authorList>
    </citation>
    <scope>NUCLEOTIDE SEQUENCE [LARGE SCALE GENOMIC DNA]</scope>
    <source>
        <strain evidence="1 2">Pan181</strain>
    </source>
</reference>
<evidence type="ECO:0000313" key="2">
    <source>
        <dbReference type="Proteomes" id="UP000315750"/>
    </source>
</evidence>
<evidence type="ECO:0000313" key="1">
    <source>
        <dbReference type="EMBL" id="QDU54355.1"/>
    </source>
</evidence>
<dbReference type="GO" id="GO:0016491">
    <property type="term" value="F:oxidoreductase activity"/>
    <property type="evidence" value="ECO:0007669"/>
    <property type="project" value="TreeGrafter"/>
</dbReference>
<organism evidence="1 2">
    <name type="scientific">Aeoliella mucimassa</name>
    <dbReference type="NCBI Taxonomy" id="2527972"/>
    <lineage>
        <taxon>Bacteria</taxon>
        <taxon>Pseudomonadati</taxon>
        <taxon>Planctomycetota</taxon>
        <taxon>Planctomycetia</taxon>
        <taxon>Pirellulales</taxon>
        <taxon>Lacipirellulaceae</taxon>
        <taxon>Aeoliella</taxon>
    </lineage>
</organism>
<dbReference type="PANTHER" id="PTHR12697:SF5">
    <property type="entry name" value="DEOXYHYPUSINE HYDROXYLASE"/>
    <property type="match status" value="1"/>
</dbReference>
<protein>
    <submittedName>
        <fullName evidence="1">PBS lyase HEAT-like repeat protein</fullName>
    </submittedName>
</protein>
<accession>A0A518AI17</accession>
<gene>
    <name evidence="1" type="ORF">Pan181_05360</name>
</gene>
<dbReference type="KEGG" id="amuc:Pan181_05360"/>
<dbReference type="Pfam" id="PF13646">
    <property type="entry name" value="HEAT_2"/>
    <property type="match status" value="1"/>
</dbReference>
<dbReference type="SUPFAM" id="SSF48371">
    <property type="entry name" value="ARM repeat"/>
    <property type="match status" value="1"/>
</dbReference>
<dbReference type="InterPro" id="IPR011989">
    <property type="entry name" value="ARM-like"/>
</dbReference>
<dbReference type="AlphaFoldDB" id="A0A518AI17"/>
<dbReference type="PANTHER" id="PTHR12697">
    <property type="entry name" value="PBS LYASE HEAT-LIKE PROTEIN"/>
    <property type="match status" value="1"/>
</dbReference>
<name>A0A518AI17_9BACT</name>
<dbReference type="RefSeq" id="WP_145245348.1">
    <property type="nucleotide sequence ID" value="NZ_CP036278.1"/>
</dbReference>
<dbReference type="EMBL" id="CP036278">
    <property type="protein sequence ID" value="QDU54355.1"/>
    <property type="molecule type" value="Genomic_DNA"/>
</dbReference>
<sequence>MTFPRLLLSALLVPLVGCTTVPKYMQAFQRSEKTTFHTASMRVDAVRAYRSKATGGDTPDQQQIVTQLAQQIQVEPDPLVRVAIIDTLAAFRTPQAATVIELGLGDEDVDVRRHCCRALGERGDPAGVPVLARVINSEPDLNVRVAAVDALGEINSPDAYTALAVAMEDRDPALQYAGVKSMKSISGQDFGGRVESYLQYARGQTPTNTESDEISVAGRVRDMMPF</sequence>
<dbReference type="SMART" id="SM00567">
    <property type="entry name" value="EZ_HEAT"/>
    <property type="match status" value="3"/>
</dbReference>
<keyword evidence="1" id="KW-0456">Lyase</keyword>
<dbReference type="InterPro" id="IPR016024">
    <property type="entry name" value="ARM-type_fold"/>
</dbReference>